<evidence type="ECO:0000256" key="7">
    <source>
        <dbReference type="ARBA" id="ARBA00022857"/>
    </source>
</evidence>
<evidence type="ECO:0000259" key="14">
    <source>
        <dbReference type="Pfam" id="PF02882"/>
    </source>
</evidence>
<evidence type="ECO:0000256" key="3">
    <source>
        <dbReference type="ARBA" id="ARBA00022563"/>
    </source>
</evidence>
<dbReference type="InterPro" id="IPR046346">
    <property type="entry name" value="Aminoacid_DH-like_N_sf"/>
</dbReference>
<dbReference type="HAMAP" id="MF_01576">
    <property type="entry name" value="THF_DHG_CYH"/>
    <property type="match status" value="1"/>
</dbReference>
<keyword evidence="7 12" id="KW-0521">NADP</keyword>
<protein>
    <recommendedName>
        <fullName evidence="12">Bifunctional protein FolD</fullName>
    </recommendedName>
    <domain>
        <recommendedName>
            <fullName evidence="12">Methylenetetrahydrofolate dehydrogenase</fullName>
            <ecNumber evidence="12">1.5.1.5</ecNumber>
        </recommendedName>
    </domain>
    <domain>
        <recommendedName>
            <fullName evidence="12">Methenyltetrahydrofolate cyclohydrolase</fullName>
            <ecNumber evidence="12">3.5.4.9</ecNumber>
        </recommendedName>
    </domain>
</protein>
<evidence type="ECO:0000256" key="10">
    <source>
        <dbReference type="ARBA" id="ARBA00023167"/>
    </source>
</evidence>
<comment type="catalytic activity">
    <reaction evidence="12">
        <text>(6R)-5,10-methylene-5,6,7,8-tetrahydrofolate + NADP(+) = (6R)-5,10-methenyltetrahydrofolate + NADPH</text>
        <dbReference type="Rhea" id="RHEA:22812"/>
        <dbReference type="ChEBI" id="CHEBI:15636"/>
        <dbReference type="ChEBI" id="CHEBI:57455"/>
        <dbReference type="ChEBI" id="CHEBI:57783"/>
        <dbReference type="ChEBI" id="CHEBI:58349"/>
        <dbReference type="EC" id="1.5.1.5"/>
    </reaction>
</comment>
<dbReference type="GO" id="GO:0035999">
    <property type="term" value="P:tetrahydrofolate interconversion"/>
    <property type="evidence" value="ECO:0007669"/>
    <property type="project" value="UniProtKB-UniRule"/>
</dbReference>
<evidence type="ECO:0000256" key="9">
    <source>
        <dbReference type="ARBA" id="ARBA00023102"/>
    </source>
</evidence>
<feature type="binding site" evidence="12">
    <location>
        <begin position="166"/>
        <end position="168"/>
    </location>
    <ligand>
        <name>NADP(+)</name>
        <dbReference type="ChEBI" id="CHEBI:58349"/>
    </ligand>
</feature>
<dbReference type="Proteomes" id="UP000008192">
    <property type="component" value="Chromosome"/>
</dbReference>
<feature type="domain" description="Tetrahydrofolate dehydrogenase/cyclohydrolase catalytic" evidence="13">
    <location>
        <begin position="6"/>
        <end position="121"/>
    </location>
</feature>
<reference evidence="16" key="1">
    <citation type="journal article" date="2012" name="PLoS Negl. Trop. Dis.">
        <title>Whole genome sequences of three Treponema pallidum ssp. pertenue strains: yaws and syphilis treponemes differ in less than 0.2% of the genome sequence.</title>
        <authorList>
            <person name="Cejkova D."/>
            <person name="Zobanikova M."/>
            <person name="Chen L."/>
            <person name="Pospisilova P."/>
            <person name="Strouhal M."/>
            <person name="Qin X."/>
            <person name="Mikalova L."/>
            <person name="Norris S.J."/>
            <person name="Muzny D.M."/>
            <person name="Gibbs R.A."/>
            <person name="Fulton L.L."/>
            <person name="Sodergren E."/>
            <person name="Weinstock G.M."/>
            <person name="Smajs D."/>
        </authorList>
    </citation>
    <scope>NUCLEOTIDE SEQUENCE [LARGE SCALE GENOMIC DNA]</scope>
    <source>
        <strain evidence="16">Gauthier</strain>
    </source>
</reference>
<evidence type="ECO:0000313" key="15">
    <source>
        <dbReference type="EMBL" id="AEZ59994.1"/>
    </source>
</evidence>
<dbReference type="GO" id="GO:0004488">
    <property type="term" value="F:methylenetetrahydrofolate dehydrogenase (NADP+) activity"/>
    <property type="evidence" value="ECO:0007669"/>
    <property type="project" value="UniProtKB-UniRule"/>
</dbReference>
<evidence type="ECO:0000256" key="2">
    <source>
        <dbReference type="ARBA" id="ARBA00011738"/>
    </source>
</evidence>
<evidence type="ECO:0000256" key="11">
    <source>
        <dbReference type="ARBA" id="ARBA00023268"/>
    </source>
</evidence>
<dbReference type="RefSeq" id="WP_010882177.1">
    <property type="nucleotide sequence ID" value="NC_016843.1"/>
</dbReference>
<dbReference type="InterPro" id="IPR036291">
    <property type="entry name" value="NAD(P)-bd_dom_sf"/>
</dbReference>
<dbReference type="Gene3D" id="3.40.50.10860">
    <property type="entry name" value="Leucine Dehydrogenase, chain A, domain 1"/>
    <property type="match status" value="1"/>
</dbReference>
<dbReference type="PROSITE" id="PS00767">
    <property type="entry name" value="THF_DHG_CYH_2"/>
    <property type="match status" value="1"/>
</dbReference>
<dbReference type="InterPro" id="IPR020867">
    <property type="entry name" value="THF_DH/CycHdrlase_CS"/>
</dbReference>
<dbReference type="CDD" id="cd01080">
    <property type="entry name" value="NAD_bind_m-THF_DH_Cyclohyd"/>
    <property type="match status" value="1"/>
</dbReference>
<evidence type="ECO:0000259" key="13">
    <source>
        <dbReference type="Pfam" id="PF00763"/>
    </source>
</evidence>
<dbReference type="KEGG" id="tpg:TPEGAU_0732"/>
<dbReference type="GO" id="GO:0004477">
    <property type="term" value="F:methenyltetrahydrofolate cyclohydrolase activity"/>
    <property type="evidence" value="ECO:0007669"/>
    <property type="project" value="UniProtKB-UniRule"/>
</dbReference>
<dbReference type="GO" id="GO:0006164">
    <property type="term" value="P:purine nucleotide biosynthetic process"/>
    <property type="evidence" value="ECO:0007669"/>
    <property type="project" value="UniProtKB-KW"/>
</dbReference>
<dbReference type="GO" id="GO:0005829">
    <property type="term" value="C:cytosol"/>
    <property type="evidence" value="ECO:0007669"/>
    <property type="project" value="TreeGrafter"/>
</dbReference>
<dbReference type="GO" id="GO:0000105">
    <property type="term" value="P:L-histidine biosynthetic process"/>
    <property type="evidence" value="ECO:0007669"/>
    <property type="project" value="UniProtKB-KW"/>
</dbReference>
<keyword evidence="4 12" id="KW-0028">Amino-acid biosynthesis</keyword>
<comment type="catalytic activity">
    <reaction evidence="12">
        <text>(6R)-5,10-methenyltetrahydrofolate + H2O = (6R)-10-formyltetrahydrofolate + H(+)</text>
        <dbReference type="Rhea" id="RHEA:23700"/>
        <dbReference type="ChEBI" id="CHEBI:15377"/>
        <dbReference type="ChEBI" id="CHEBI:15378"/>
        <dbReference type="ChEBI" id="CHEBI:57455"/>
        <dbReference type="ChEBI" id="CHEBI:195366"/>
        <dbReference type="EC" id="3.5.4.9"/>
    </reaction>
</comment>
<evidence type="ECO:0000313" key="16">
    <source>
        <dbReference type="Proteomes" id="UP000008192"/>
    </source>
</evidence>
<organism evidence="15 16">
    <name type="scientific">Treponema pallidum subsp. pertenue (strain Gauthier)</name>
    <dbReference type="NCBI Taxonomy" id="491080"/>
    <lineage>
        <taxon>Bacteria</taxon>
        <taxon>Pseudomonadati</taxon>
        <taxon>Spirochaetota</taxon>
        <taxon>Spirochaetia</taxon>
        <taxon>Spirochaetales</taxon>
        <taxon>Treponemataceae</taxon>
        <taxon>Treponema</taxon>
    </lineage>
</organism>
<evidence type="ECO:0000256" key="12">
    <source>
        <dbReference type="HAMAP-Rule" id="MF_01576"/>
    </source>
</evidence>
<comment type="subunit">
    <text evidence="2 12">Homodimer.</text>
</comment>
<dbReference type="EC" id="1.5.1.5" evidence="12"/>
<keyword evidence="9 12" id="KW-0368">Histidine biosynthesis</keyword>
<dbReference type="PRINTS" id="PR00085">
    <property type="entry name" value="THFDHDRGNASE"/>
</dbReference>
<keyword evidence="8 12" id="KW-0560">Oxidoreductase</keyword>
<evidence type="ECO:0000256" key="5">
    <source>
        <dbReference type="ARBA" id="ARBA00022755"/>
    </source>
</evidence>
<dbReference type="EC" id="3.5.4.9" evidence="12"/>
<keyword evidence="10 12" id="KW-0486">Methionine biosynthesis</keyword>
<keyword evidence="6 12" id="KW-0378">Hydrolase</keyword>
<comment type="similarity">
    <text evidence="12">Belongs to the tetrahydrofolate dehydrogenase/cyclohydrolase family.</text>
</comment>
<dbReference type="EMBL" id="CP002376">
    <property type="protein sequence ID" value="AEZ59994.1"/>
    <property type="molecule type" value="Genomic_DNA"/>
</dbReference>
<dbReference type="GeneID" id="93876500"/>
<dbReference type="SUPFAM" id="SSF53223">
    <property type="entry name" value="Aminoacid dehydrogenase-like, N-terminal domain"/>
    <property type="match status" value="1"/>
</dbReference>
<dbReference type="PANTHER" id="PTHR48099:SF5">
    <property type="entry name" value="C-1-TETRAHYDROFOLATE SYNTHASE, CYTOPLASMIC"/>
    <property type="match status" value="1"/>
</dbReference>
<keyword evidence="11 12" id="KW-0511">Multifunctional enzyme</keyword>
<dbReference type="PANTHER" id="PTHR48099">
    <property type="entry name" value="C-1-TETRAHYDROFOLATE SYNTHASE, CYTOPLASMIC-RELATED"/>
    <property type="match status" value="1"/>
</dbReference>
<keyword evidence="3 12" id="KW-0554">One-carbon metabolism</keyword>
<comment type="pathway">
    <text evidence="1 12">One-carbon metabolism; tetrahydrofolate interconversion.</text>
</comment>
<dbReference type="FunFam" id="3.40.50.10860:FF:000005">
    <property type="entry name" value="C-1-tetrahydrofolate synthase, cytoplasmic, putative"/>
    <property type="match status" value="1"/>
</dbReference>
<dbReference type="FunFam" id="3.40.50.720:FF:000006">
    <property type="entry name" value="Bifunctional protein FolD"/>
    <property type="match status" value="1"/>
</dbReference>
<dbReference type="InterPro" id="IPR020631">
    <property type="entry name" value="THF_DH/CycHdrlase_NAD-bd_dom"/>
</dbReference>
<name>A0AAU8Q0Z4_TREPG</name>
<proteinExistence type="inferred from homology"/>
<dbReference type="Pfam" id="PF00763">
    <property type="entry name" value="THF_DHG_CYH"/>
    <property type="match status" value="1"/>
</dbReference>
<evidence type="ECO:0000256" key="4">
    <source>
        <dbReference type="ARBA" id="ARBA00022605"/>
    </source>
</evidence>
<comment type="caution">
    <text evidence="12">Lacks conserved residue(s) required for the propagation of feature annotation.</text>
</comment>
<comment type="function">
    <text evidence="12">Catalyzes the oxidation of 5,10-methylenetetrahydrofolate to 5,10-methenyltetrahydrofolate and then the hydrolysis of 5,10-methenyltetrahydrofolate to 10-formyltetrahydrofolate.</text>
</comment>
<keyword evidence="5 12" id="KW-0658">Purine biosynthesis</keyword>
<dbReference type="GO" id="GO:0009086">
    <property type="term" value="P:methionine biosynthetic process"/>
    <property type="evidence" value="ECO:0007669"/>
    <property type="project" value="UniProtKB-KW"/>
</dbReference>
<evidence type="ECO:0000256" key="1">
    <source>
        <dbReference type="ARBA" id="ARBA00004777"/>
    </source>
</evidence>
<accession>A0AAU8Q0Z4</accession>
<dbReference type="SMR" id="A0AAU8Q0Z4"/>
<dbReference type="SUPFAM" id="SSF51735">
    <property type="entry name" value="NAD(P)-binding Rossmann-fold domains"/>
    <property type="match status" value="1"/>
</dbReference>
<dbReference type="InterPro" id="IPR020630">
    <property type="entry name" value="THF_DH/CycHdrlase_cat_dom"/>
</dbReference>
<evidence type="ECO:0000256" key="6">
    <source>
        <dbReference type="ARBA" id="ARBA00022801"/>
    </source>
</evidence>
<feature type="binding site" evidence="12">
    <location>
        <position position="234"/>
    </location>
    <ligand>
        <name>NADP(+)</name>
        <dbReference type="ChEBI" id="CHEBI:58349"/>
    </ligand>
</feature>
<evidence type="ECO:0000256" key="8">
    <source>
        <dbReference type="ARBA" id="ARBA00023002"/>
    </source>
</evidence>
<sequence length="315" mass="32819">MDARLIDGKQAAHECTARLATRVQALRAAVGTAPFLAAVLVGDDPASCTYVAAKQRALARAHLRGETHRLPAHASHAQVLELIARLNEDARVHGILIQLPLPAHLDAARVCRAVAPEKDVDGFHPLNCGALFLAQPGFVPCTPAGIVHLLRRAQVPLAGARVVIVGRSAIVGRPLAVLLASPGCDATVTLCHSHTRGLADICVQADILVAALGKARFIGAPFVRTGAVVIDVGIHHVPDATAPRGRRLCGDVDFDAVAHKVQAITPVPGGVGPMTIAMLLHNTLCAAEYAAGMIPPFRAALYADLDGRAAGDVPH</sequence>
<gene>
    <name evidence="12 15" type="primary">folD</name>
    <name evidence="15" type="ordered locus">TPEGAU_0732</name>
</gene>
<dbReference type="Gene3D" id="3.40.50.720">
    <property type="entry name" value="NAD(P)-binding Rossmann-like Domain"/>
    <property type="match status" value="1"/>
</dbReference>
<dbReference type="AlphaFoldDB" id="A0AAU8Q0Z4"/>
<dbReference type="Pfam" id="PF02882">
    <property type="entry name" value="THF_DHG_CYH_C"/>
    <property type="match status" value="1"/>
</dbReference>
<dbReference type="InterPro" id="IPR000672">
    <property type="entry name" value="THF_DH/CycHdrlase"/>
</dbReference>
<feature type="domain" description="Tetrahydrofolate dehydrogenase/cyclohydrolase NAD(P)-binding" evidence="14">
    <location>
        <begin position="140"/>
        <end position="289"/>
    </location>
</feature>